<dbReference type="RefSeq" id="WP_021644322.1">
    <property type="nucleotide sequence ID" value="NZ_KE993070.1"/>
</dbReference>
<name>U2DXH6_9BACE</name>
<accession>U2DXH6</accession>
<comment type="caution">
    <text evidence="2">The sequence shown here is derived from an EMBL/GenBank/DDBJ whole genome shotgun (WGS) entry which is preliminary data.</text>
</comment>
<dbReference type="PATRIC" id="fig|1321819.3.peg.887"/>
<sequence>MKKTFFLQLCALCFLSILLSMCTKVDVEDTGVSKTMSLRHNYMAITTKGNAPAEVEVRYSVLGRNGCNEVKTERLSTPCLIGGEEIQVTYDSIAGKHSGRTVFSQLALKRDFQENGADFLSIKNLSSSVIEYAVIGNQPLTFHHPADLEGYHNFSHTGKVDKDKVVKESPTPVYHNGVPILYLLKPELCKVNHYYILLSVGTCKGGELTTVSSTYAKKIDINTTEHTIREIMDFYKEEYSRGHALFADYGDYDAKCPKYKGLARLDMKLYGEIQPYQLLRNSGEIWFINTSSGMRGVDIFKTAPPLTRQQASRNDESLLTE</sequence>
<feature type="chain" id="PRO_5004625455" evidence="1">
    <location>
        <begin position="26"/>
        <end position="321"/>
    </location>
</feature>
<dbReference type="HOGENOM" id="CLU_076545_0_0_10"/>
<protein>
    <submittedName>
        <fullName evidence="2">Uncharacterized protein</fullName>
    </submittedName>
</protein>
<keyword evidence="1" id="KW-0732">Signal</keyword>
<evidence type="ECO:0000313" key="3">
    <source>
        <dbReference type="Proteomes" id="UP000016496"/>
    </source>
</evidence>
<proteinExistence type="predicted"/>
<reference evidence="2 3" key="1">
    <citation type="submission" date="2013-08" db="EMBL/GenBank/DDBJ databases">
        <authorList>
            <person name="Weinstock G."/>
            <person name="Sodergren E."/>
            <person name="Wylie T."/>
            <person name="Fulton L."/>
            <person name="Fulton R."/>
            <person name="Fronick C."/>
            <person name="O'Laughlin M."/>
            <person name="Godfrey J."/>
            <person name="Miner T."/>
            <person name="Herter B."/>
            <person name="Appelbaum E."/>
            <person name="Cordes M."/>
            <person name="Lek S."/>
            <person name="Wollam A."/>
            <person name="Pepin K.H."/>
            <person name="Palsikar V.B."/>
            <person name="Mitreva M."/>
            <person name="Wilson R.K."/>
        </authorList>
    </citation>
    <scope>NUCLEOTIDE SEQUENCE [LARGE SCALE GENOMIC DNA]</scope>
    <source>
        <strain evidence="2 3">F0041</strain>
    </source>
</reference>
<gene>
    <name evidence="2" type="ORF">HMPREF1981_00958</name>
</gene>
<dbReference type="AlphaFoldDB" id="U2DXH6"/>
<feature type="signal peptide" evidence="1">
    <location>
        <begin position="1"/>
        <end position="25"/>
    </location>
</feature>
<dbReference type="Proteomes" id="UP000016496">
    <property type="component" value="Unassembled WGS sequence"/>
</dbReference>
<organism evidence="2 3">
    <name type="scientific">Bacteroides pyogenes F0041</name>
    <dbReference type="NCBI Taxonomy" id="1321819"/>
    <lineage>
        <taxon>Bacteria</taxon>
        <taxon>Pseudomonadati</taxon>
        <taxon>Bacteroidota</taxon>
        <taxon>Bacteroidia</taxon>
        <taxon>Bacteroidales</taxon>
        <taxon>Bacteroidaceae</taxon>
        <taxon>Bacteroides</taxon>
    </lineage>
</organism>
<evidence type="ECO:0000313" key="2">
    <source>
        <dbReference type="EMBL" id="ERI86367.1"/>
    </source>
</evidence>
<evidence type="ECO:0000256" key="1">
    <source>
        <dbReference type="SAM" id="SignalP"/>
    </source>
</evidence>
<dbReference type="EMBL" id="AWSV01000055">
    <property type="protein sequence ID" value="ERI86367.1"/>
    <property type="molecule type" value="Genomic_DNA"/>
</dbReference>